<evidence type="ECO:0008006" key="3">
    <source>
        <dbReference type="Google" id="ProtNLM"/>
    </source>
</evidence>
<evidence type="ECO:0000313" key="2">
    <source>
        <dbReference type="Proteomes" id="UP000600946"/>
    </source>
</evidence>
<dbReference type="EMBL" id="BMUU01000001">
    <property type="protein sequence ID" value="GGY17319.1"/>
    <property type="molecule type" value="Genomic_DNA"/>
</dbReference>
<proteinExistence type="predicted"/>
<keyword evidence="2" id="KW-1185">Reference proteome</keyword>
<dbReference type="Proteomes" id="UP000600946">
    <property type="component" value="Unassembled WGS sequence"/>
</dbReference>
<organism evidence="1 2">
    <name type="scientific">Streptomyces xanthochromogenes</name>
    <dbReference type="NCBI Taxonomy" id="67384"/>
    <lineage>
        <taxon>Bacteria</taxon>
        <taxon>Bacillati</taxon>
        <taxon>Actinomycetota</taxon>
        <taxon>Actinomycetes</taxon>
        <taxon>Kitasatosporales</taxon>
        <taxon>Streptomycetaceae</taxon>
        <taxon>Streptomyces</taxon>
    </lineage>
</organism>
<evidence type="ECO:0000313" key="1">
    <source>
        <dbReference type="EMBL" id="GGY17319.1"/>
    </source>
</evidence>
<comment type="caution">
    <text evidence="1">The sequence shown here is derived from an EMBL/GenBank/DDBJ whole genome shotgun (WGS) entry which is preliminary data.</text>
</comment>
<dbReference type="InterPro" id="IPR027417">
    <property type="entry name" value="P-loop_NTPase"/>
</dbReference>
<sequence length="720" mass="78076">MACRFRGAVSAVGDLDAAEGADAFLRHMLWRYPGQRQPIVALLGPRQSGKTDLLQAVSRACGGTVIHAGLDFEEQPVDPVSAAALAAFQMMRGWDNLRRGPVFHRFGLGLLALNENLDADRGRATVQIRELIQQYVRSTRGGRIAINLEGAAVGAMDVVTQGALSPLVSGPAREVVSAVRDQAKPVIGSLFQSAARWGVRDALRWHINVPEAESARSIDALIRLSSSSRSAAVGPLMAAFLADVKDQAERHPPIRSACSCVLPAHGARRDRHDHAWVLLVDGAQTPSGRRFLTELAGARARNQLSDVSGTGAADPLLVLSACAQWQSEWTSWWCEPWRSTPLAGTPQRRVPVLSRATRTLWAGENDAAVGVERAPAAAWWYPVWLDPMTEEQVGYSMDRSDPSPARPLPASVVHRLTGGHRGAVSAVLEEPFGVHPGPHGPAVSLLDPADEEGTPLWSYALETSLPEGLPVPGATWSTTPAVVLAAAYLADVRTAQDPRLPADSAELPRSLELLRRHLWVSTFTHRPSRIHEIGWGDADAPATLHPWLARSALTALNTARRSQPAEPTLWHEVFADQSFALATPSALGGDPAAVERGLFHDLGLGRFEPVAAALADRFDEDHRAWIRLLDYLSSAPCRLLYEQSPQEAYTTLLGGVESTGRTVFAVATAKLLALLWLYNDPLTEHTRRWDGEIQECFNRLAHNSRLLDVSPLQQAAAAFA</sequence>
<name>A0ABQ2ZLY9_9ACTN</name>
<accession>A0ABQ2ZLY9</accession>
<dbReference type="SUPFAM" id="SSF52540">
    <property type="entry name" value="P-loop containing nucleoside triphosphate hydrolases"/>
    <property type="match status" value="1"/>
</dbReference>
<protein>
    <recommendedName>
        <fullName evidence="3">ATP-binding protein</fullName>
    </recommendedName>
</protein>
<reference evidence="2" key="1">
    <citation type="journal article" date="2019" name="Int. J. Syst. Evol. Microbiol.">
        <title>The Global Catalogue of Microorganisms (GCM) 10K type strain sequencing project: providing services to taxonomists for standard genome sequencing and annotation.</title>
        <authorList>
            <consortium name="The Broad Institute Genomics Platform"/>
            <consortium name="The Broad Institute Genome Sequencing Center for Infectious Disease"/>
            <person name="Wu L."/>
            <person name="Ma J."/>
        </authorList>
    </citation>
    <scope>NUCLEOTIDE SEQUENCE [LARGE SCALE GENOMIC DNA]</scope>
    <source>
        <strain evidence="2">JCM 4594</strain>
    </source>
</reference>
<gene>
    <name evidence="1" type="ORF">GCM10010326_07040</name>
</gene>